<protein>
    <recommendedName>
        <fullName evidence="1">Ig-like domain-containing protein</fullName>
    </recommendedName>
</protein>
<evidence type="ECO:0000259" key="1">
    <source>
        <dbReference type="PROSITE" id="PS50835"/>
    </source>
</evidence>
<dbReference type="EMBL" id="CAXKWB010015254">
    <property type="protein sequence ID" value="CAL4113124.1"/>
    <property type="molecule type" value="Genomic_DNA"/>
</dbReference>
<proteinExistence type="predicted"/>
<comment type="caution">
    <text evidence="2">The sequence shown here is derived from an EMBL/GenBank/DDBJ whole genome shotgun (WGS) entry which is preliminary data.</text>
</comment>
<keyword evidence="3" id="KW-1185">Reference proteome</keyword>
<dbReference type="SUPFAM" id="SSF48726">
    <property type="entry name" value="Immunoglobulin"/>
    <property type="match status" value="1"/>
</dbReference>
<name>A0AAV2R2H7_MEGNR</name>
<dbReference type="Proteomes" id="UP001497623">
    <property type="component" value="Unassembled WGS sequence"/>
</dbReference>
<feature type="domain" description="Ig-like" evidence="1">
    <location>
        <begin position="1"/>
        <end position="111"/>
    </location>
</feature>
<dbReference type="PROSITE" id="PS50835">
    <property type="entry name" value="IG_LIKE"/>
    <property type="match status" value="1"/>
</dbReference>
<gene>
    <name evidence="2" type="ORF">MNOR_LOCUS20049</name>
</gene>
<sequence>PLSEVAAVEQSQVLLPCDITPRIKTDEAILVLFYSGQVGTPIYSIDGRSGSIYRAKHWVDNETLQSRAYFDMTSSPTGLVLKPVLTSDHGHYRCRVDFRSSSSRNSRIHFTVIVPPRRLVISNVAGAEVKGVIGPYPIGSRLSFTCTATN</sequence>
<reference evidence="2 3" key="1">
    <citation type="submission" date="2024-05" db="EMBL/GenBank/DDBJ databases">
        <authorList>
            <person name="Wallberg A."/>
        </authorList>
    </citation>
    <scope>NUCLEOTIDE SEQUENCE [LARGE SCALE GENOMIC DNA]</scope>
</reference>
<organism evidence="2 3">
    <name type="scientific">Meganyctiphanes norvegica</name>
    <name type="common">Northern krill</name>
    <name type="synonym">Thysanopoda norvegica</name>
    <dbReference type="NCBI Taxonomy" id="48144"/>
    <lineage>
        <taxon>Eukaryota</taxon>
        <taxon>Metazoa</taxon>
        <taxon>Ecdysozoa</taxon>
        <taxon>Arthropoda</taxon>
        <taxon>Crustacea</taxon>
        <taxon>Multicrustacea</taxon>
        <taxon>Malacostraca</taxon>
        <taxon>Eumalacostraca</taxon>
        <taxon>Eucarida</taxon>
        <taxon>Euphausiacea</taxon>
        <taxon>Euphausiidae</taxon>
        <taxon>Meganyctiphanes</taxon>
    </lineage>
</organism>
<dbReference type="InterPro" id="IPR036179">
    <property type="entry name" value="Ig-like_dom_sf"/>
</dbReference>
<evidence type="ECO:0000313" key="2">
    <source>
        <dbReference type="EMBL" id="CAL4113124.1"/>
    </source>
</evidence>
<dbReference type="PANTHER" id="PTHR23278:SF25">
    <property type="entry name" value="GH14967P"/>
    <property type="match status" value="1"/>
</dbReference>
<feature type="non-terminal residue" evidence="2">
    <location>
        <position position="150"/>
    </location>
</feature>
<dbReference type="AlphaFoldDB" id="A0AAV2R2H7"/>
<dbReference type="InterPro" id="IPR007110">
    <property type="entry name" value="Ig-like_dom"/>
</dbReference>
<accession>A0AAV2R2H7</accession>
<dbReference type="PANTHER" id="PTHR23278">
    <property type="entry name" value="SIDESTEP PROTEIN"/>
    <property type="match status" value="1"/>
</dbReference>
<evidence type="ECO:0000313" key="3">
    <source>
        <dbReference type="Proteomes" id="UP001497623"/>
    </source>
</evidence>
<dbReference type="Gene3D" id="2.60.40.10">
    <property type="entry name" value="Immunoglobulins"/>
    <property type="match status" value="1"/>
</dbReference>
<dbReference type="InterPro" id="IPR013783">
    <property type="entry name" value="Ig-like_fold"/>
</dbReference>
<feature type="non-terminal residue" evidence="2">
    <location>
        <position position="1"/>
    </location>
</feature>